<feature type="repeat" description="ANK" evidence="4">
    <location>
        <begin position="144"/>
        <end position="176"/>
    </location>
</feature>
<dbReference type="InterPro" id="IPR036028">
    <property type="entry name" value="SH3-like_dom_sf"/>
</dbReference>
<dbReference type="AlphaFoldDB" id="A0A1I7Y075"/>
<name>A0A1I7Y075_9BILA</name>
<accession>A0A1I7Y075</accession>
<dbReference type="PROSITE" id="PS50297">
    <property type="entry name" value="ANK_REP_REGION"/>
    <property type="match status" value="2"/>
</dbReference>
<dbReference type="SMART" id="SM00248">
    <property type="entry name" value="ANK"/>
    <property type="match status" value="3"/>
</dbReference>
<sequence>MTEHRAPQLPPRPAPKPGRIKVFRAISDFENEEISFVEGDFIYVSETQPVSDRFIVKCNGRSGHVDKSQINNDSVVPVENALHEAARRGNLPFLDDCLQNEVSVNSLDKSGSTPLYWAAHGGHTAIVEYLLSKPNISISSQNKMGDTPLHAASWKGHLECAKLLVEAGANVHTKNVEKQTPYDIATTAEVKALLLTTMRNVAAYEENEYASSEEED</sequence>
<dbReference type="GO" id="GO:0005737">
    <property type="term" value="C:cytoplasm"/>
    <property type="evidence" value="ECO:0007669"/>
    <property type="project" value="UniProtKB-SubCell"/>
</dbReference>
<feature type="repeat" description="ANK" evidence="4">
    <location>
        <begin position="110"/>
        <end position="133"/>
    </location>
</feature>
<evidence type="ECO:0000256" key="4">
    <source>
        <dbReference type="PROSITE-ProRule" id="PRU00023"/>
    </source>
</evidence>
<dbReference type="Gene3D" id="1.25.40.20">
    <property type="entry name" value="Ankyrin repeat-containing domain"/>
    <property type="match status" value="2"/>
</dbReference>
<dbReference type="WBParaSite" id="L893_g11114.t1">
    <property type="protein sequence ID" value="L893_g11114.t1"/>
    <property type="gene ID" value="L893_g11114"/>
</dbReference>
<dbReference type="PRINTS" id="PR01415">
    <property type="entry name" value="ANKYRIN"/>
</dbReference>
<reference evidence="6" key="1">
    <citation type="submission" date="2016-11" db="UniProtKB">
        <authorList>
            <consortium name="WormBaseParasite"/>
        </authorList>
    </citation>
    <scope>IDENTIFICATION</scope>
</reference>
<dbReference type="SUPFAM" id="SSF50044">
    <property type="entry name" value="SH3-domain"/>
    <property type="match status" value="1"/>
</dbReference>
<keyword evidence="4" id="KW-0040">ANK repeat</keyword>
<dbReference type="SUPFAM" id="SSF48403">
    <property type="entry name" value="Ankyrin repeat"/>
    <property type="match status" value="1"/>
</dbReference>
<organism evidence="5 6">
    <name type="scientific">Steinernema glaseri</name>
    <dbReference type="NCBI Taxonomy" id="37863"/>
    <lineage>
        <taxon>Eukaryota</taxon>
        <taxon>Metazoa</taxon>
        <taxon>Ecdysozoa</taxon>
        <taxon>Nematoda</taxon>
        <taxon>Chromadorea</taxon>
        <taxon>Rhabditida</taxon>
        <taxon>Tylenchina</taxon>
        <taxon>Panagrolaimomorpha</taxon>
        <taxon>Strongyloidoidea</taxon>
        <taxon>Steinernematidae</taxon>
        <taxon>Steinernema</taxon>
    </lineage>
</organism>
<dbReference type="InterPro" id="IPR002110">
    <property type="entry name" value="Ankyrin_rpt"/>
</dbReference>
<dbReference type="GO" id="GO:0007165">
    <property type="term" value="P:signal transduction"/>
    <property type="evidence" value="ECO:0007669"/>
    <property type="project" value="TreeGrafter"/>
</dbReference>
<dbReference type="PANTHER" id="PTHR24155:SF10">
    <property type="entry name" value="OSTEOCLAST-STIMULATING FACTOR 1"/>
    <property type="match status" value="1"/>
</dbReference>
<evidence type="ECO:0000256" key="1">
    <source>
        <dbReference type="ARBA" id="ARBA00004496"/>
    </source>
</evidence>
<protein>
    <submittedName>
        <fullName evidence="6">ANK_REP_REGION domain-containing protein</fullName>
    </submittedName>
</protein>
<evidence type="ECO:0000313" key="6">
    <source>
        <dbReference type="WBParaSite" id="L893_g11114.t1"/>
    </source>
</evidence>
<keyword evidence="5" id="KW-1185">Reference proteome</keyword>
<dbReference type="InterPro" id="IPR036770">
    <property type="entry name" value="Ankyrin_rpt-contain_sf"/>
</dbReference>
<dbReference type="Pfam" id="PF12796">
    <property type="entry name" value="Ank_2"/>
    <property type="match status" value="1"/>
</dbReference>
<dbReference type="PROSITE" id="PS50088">
    <property type="entry name" value="ANK_REPEAT"/>
    <property type="match status" value="2"/>
</dbReference>
<keyword evidence="3" id="KW-0677">Repeat</keyword>
<evidence type="ECO:0000256" key="2">
    <source>
        <dbReference type="ARBA" id="ARBA00022490"/>
    </source>
</evidence>
<evidence type="ECO:0000256" key="3">
    <source>
        <dbReference type="ARBA" id="ARBA00022737"/>
    </source>
</evidence>
<dbReference type="PANTHER" id="PTHR24155">
    <property type="entry name" value="OSTEOCLAST-STIMULATING FACTOR 1"/>
    <property type="match status" value="1"/>
</dbReference>
<comment type="subcellular location">
    <subcellularLocation>
        <location evidence="1">Cytoplasm</location>
    </subcellularLocation>
</comment>
<dbReference type="Proteomes" id="UP000095287">
    <property type="component" value="Unplaced"/>
</dbReference>
<proteinExistence type="predicted"/>
<evidence type="ECO:0000313" key="5">
    <source>
        <dbReference type="Proteomes" id="UP000095287"/>
    </source>
</evidence>
<keyword evidence="2" id="KW-0963">Cytoplasm</keyword>